<dbReference type="Pfam" id="PF00106">
    <property type="entry name" value="adh_short"/>
    <property type="match status" value="1"/>
</dbReference>
<dbReference type="PANTHER" id="PTHR43550:SF3">
    <property type="entry name" value="3-KETODIHYDROSPHINGOSINE REDUCTASE"/>
    <property type="match status" value="1"/>
</dbReference>
<keyword evidence="1" id="KW-0472">Membrane</keyword>
<name>T0L7R6_9MICR</name>
<dbReference type="GO" id="GO:0006666">
    <property type="term" value="P:3-keto-sphinganine metabolic process"/>
    <property type="evidence" value="ECO:0007669"/>
    <property type="project" value="TreeGrafter"/>
</dbReference>
<dbReference type="GO" id="GO:0047560">
    <property type="term" value="F:3-dehydrosphinganine reductase activity"/>
    <property type="evidence" value="ECO:0007669"/>
    <property type="project" value="TreeGrafter"/>
</dbReference>
<proteinExistence type="predicted"/>
<dbReference type="HOGENOM" id="CLU_321068_0_0_1"/>
<evidence type="ECO:0000313" key="2">
    <source>
        <dbReference type="EMBL" id="EQB60498.1"/>
    </source>
</evidence>
<dbReference type="GO" id="GO:0030148">
    <property type="term" value="P:sphingolipid biosynthetic process"/>
    <property type="evidence" value="ECO:0007669"/>
    <property type="project" value="TreeGrafter"/>
</dbReference>
<evidence type="ECO:0000313" key="3">
    <source>
        <dbReference type="Proteomes" id="UP000053780"/>
    </source>
</evidence>
<dbReference type="AlphaFoldDB" id="T0L7R6"/>
<dbReference type="InterPro" id="IPR036291">
    <property type="entry name" value="NAD(P)-bd_dom_sf"/>
</dbReference>
<reference evidence="2 3" key="1">
    <citation type="journal article" date="2013" name="BMC Genomics">
        <title>Genome sequencing and comparative genomics of honey bee microsporidia, Nosema apis reveal novel insights into host-parasite interactions.</title>
        <authorList>
            <person name="Chen Yp."/>
            <person name="Pettis J.S."/>
            <person name="Zhao Y."/>
            <person name="Liu X."/>
            <person name="Tallon L.J."/>
            <person name="Sadzewicz L.D."/>
            <person name="Li R."/>
            <person name="Zheng H."/>
            <person name="Huang S."/>
            <person name="Zhang X."/>
            <person name="Hamilton M.C."/>
            <person name="Pernal S.F."/>
            <person name="Melathopoulos A.P."/>
            <person name="Yan X."/>
            <person name="Evans J.D."/>
        </authorList>
    </citation>
    <scope>NUCLEOTIDE SEQUENCE [LARGE SCALE GENOMIC DNA]</scope>
    <source>
        <strain evidence="2 3">BRL 01</strain>
    </source>
</reference>
<organism evidence="2 3">
    <name type="scientific">Vairimorpha apis BRL 01</name>
    <dbReference type="NCBI Taxonomy" id="1037528"/>
    <lineage>
        <taxon>Eukaryota</taxon>
        <taxon>Fungi</taxon>
        <taxon>Fungi incertae sedis</taxon>
        <taxon>Microsporidia</taxon>
        <taxon>Nosematidae</taxon>
        <taxon>Vairimorpha</taxon>
    </lineage>
</organism>
<dbReference type="Proteomes" id="UP000053780">
    <property type="component" value="Unassembled WGS sequence"/>
</dbReference>
<keyword evidence="1" id="KW-0812">Transmembrane</keyword>
<sequence>MGIYIFWSCIPLFIAINYIFAKREKKEKIYNKNILIIGGSSGLGYAFANVLTTQSNNVTATSRNKNYIKTNNEISKIKFIHCDVFDSTTFEKEKTIYDIIFYCAGLSVPGNISSTSFNEYKICAETNYLGMIKILKHYINRNKKPFDFVLIGSTLATFFLQGYSTYSPTKTALLSFFFSSYDELKKINVNLHFFSPSNMNTRGFNIENTTKLNFTKAIEKLHPVYDPEICANYFLKNFQSRKIIVMDWFTYFHYIRYNCEKFIDYLLFPFSIFIVFFTNFFYISNSKNIQNIFITYKNEIFTNKKSLIILNDSTYVFNDFEKLKKYKNFVFIIESPPTFYKVLESLQTFSKLIIIDGHFTLFENEFIKQAYLDKEIKSLNEKDIKNILKSIESIEKLKKYITCIGSNNLNDFIYLYSKKFLNIISTKCKSFYYNEKTFNTGYIYFEQETINVYSDNYSYIIKYLSIINISLDNFKINLFLKNEKFFKIELSFNDETFFNKLQEKCKKIQMNTDIEYTENPSSSVFHSNTNKKADYCNNSIKLENEKQNIFLNNEFCKNLSLFDAIEDNKENNSKFKTSCSDGVKQMNGIQFNNCDTIIQNDENICIFGDNLIVNKDENLLAINKNEILKNKKSSIVKHNIYLSNNINFIQMAEYISSLTFIPEAFLYHENKAYFKFDEPGYLLTTETMKECDYIKKLFILAIEILKDEKYKGDGVEDLKKLLLWYEKSDTLLTSLINEMFTGRFIDTIDKRLVLFEVLDKIFKMFYLFDMYRFKSTSVFHEFTKYKFKNRNKINDREIIKLSTFSSVAMPMGRLFLTYFTMEKYEMFHPIVIKKRTTLFLNDVRKDYLKYICRILVDHTKFKYLKMYFCALYEKLTKDTLFDNFFETLSKKEKNYFIDMINLL</sequence>
<dbReference type="OrthoDB" id="10267115at2759"/>
<gene>
    <name evidence="2" type="ORF">NAPIS_ORF01930</name>
</gene>
<dbReference type="GO" id="GO:0005789">
    <property type="term" value="C:endoplasmic reticulum membrane"/>
    <property type="evidence" value="ECO:0007669"/>
    <property type="project" value="TreeGrafter"/>
</dbReference>
<dbReference type="Gene3D" id="3.40.50.720">
    <property type="entry name" value="NAD(P)-binding Rossmann-like Domain"/>
    <property type="match status" value="1"/>
</dbReference>
<dbReference type="PANTHER" id="PTHR43550">
    <property type="entry name" value="3-KETODIHYDROSPHINGOSINE REDUCTASE"/>
    <property type="match status" value="1"/>
</dbReference>
<protein>
    <submittedName>
        <fullName evidence="2">3-ketodihydrosphingosine reductase</fullName>
    </submittedName>
</protein>
<feature type="transmembrane region" description="Helical" evidence="1">
    <location>
        <begin position="262"/>
        <end position="283"/>
    </location>
</feature>
<dbReference type="EMBL" id="KE647279">
    <property type="protein sequence ID" value="EQB60498.1"/>
    <property type="molecule type" value="Genomic_DNA"/>
</dbReference>
<evidence type="ECO:0000256" key="1">
    <source>
        <dbReference type="SAM" id="Phobius"/>
    </source>
</evidence>
<accession>T0L7R6</accession>
<dbReference type="InterPro" id="IPR002347">
    <property type="entry name" value="SDR_fam"/>
</dbReference>
<dbReference type="VEuPathDB" id="MicrosporidiaDB:NAPIS_ORF01930"/>
<dbReference type="SUPFAM" id="SSF51735">
    <property type="entry name" value="NAD(P)-binding Rossmann-fold domains"/>
    <property type="match status" value="1"/>
</dbReference>
<keyword evidence="3" id="KW-1185">Reference proteome</keyword>
<feature type="transmembrane region" description="Helical" evidence="1">
    <location>
        <begin position="5"/>
        <end position="21"/>
    </location>
</feature>
<keyword evidence="1" id="KW-1133">Transmembrane helix</keyword>